<dbReference type="Pfam" id="PF16916">
    <property type="entry name" value="ZT_dimer"/>
    <property type="match status" value="1"/>
</dbReference>
<sequence length="299" mass="32844">MDQVRYDNLKLGERGAIISIIAYICLTAIKLVIGTIAGSEALKADGLNNATDIVASIAVLIGLRFAQRPADKDHTYGHWRAETVASLVASFIMMAVGLQVLFEAFGSVFEGKHESPDLIAAYTGIFCAIIMVLVYRYNKRLATRIKSQAVMAAARDNISDAWVSIGAVVGIVGSQFGLPWLDPVTAIIVGLLICKTAWDIFREATHHLTDGFDVELIQEYRETIAGIDGVETVKDVRARNYGSNAVVDVVITVRGDLDLQQAHDICTDVENELLEEHDVYTVHVHVEPEPEQEVVKEYM</sequence>
<feature type="transmembrane region" description="Helical" evidence="7">
    <location>
        <begin position="158"/>
        <end position="178"/>
    </location>
</feature>
<dbReference type="GO" id="GO:0016020">
    <property type="term" value="C:membrane"/>
    <property type="evidence" value="ECO:0007669"/>
    <property type="project" value="UniProtKB-SubCell"/>
</dbReference>
<dbReference type="InterPro" id="IPR027469">
    <property type="entry name" value="Cation_efflux_TMD_sf"/>
</dbReference>
<gene>
    <name evidence="10" type="ORF">SAMN05720606_102228</name>
</gene>
<dbReference type="Gene3D" id="3.30.70.1350">
    <property type="entry name" value="Cation efflux protein, cytoplasmic domain"/>
    <property type="match status" value="1"/>
</dbReference>
<evidence type="ECO:0000313" key="10">
    <source>
        <dbReference type="EMBL" id="SCY06526.1"/>
    </source>
</evidence>
<reference evidence="11" key="1">
    <citation type="submission" date="2016-10" db="EMBL/GenBank/DDBJ databases">
        <authorList>
            <person name="Varghese N."/>
            <person name="Submissions S."/>
        </authorList>
    </citation>
    <scope>NUCLEOTIDE SEQUENCE [LARGE SCALE GENOMIC DNA]</scope>
    <source>
        <strain evidence="11">BL9</strain>
    </source>
</reference>
<name>A0A1G5CVV8_9BACL</name>
<dbReference type="InterPro" id="IPR036837">
    <property type="entry name" value="Cation_efflux_CTD_sf"/>
</dbReference>
<feature type="transmembrane region" description="Helical" evidence="7">
    <location>
        <begin position="49"/>
        <end position="66"/>
    </location>
</feature>
<dbReference type="SUPFAM" id="SSF161111">
    <property type="entry name" value="Cation efflux protein transmembrane domain-like"/>
    <property type="match status" value="1"/>
</dbReference>
<feature type="transmembrane region" description="Helical" evidence="7">
    <location>
        <begin position="118"/>
        <end position="137"/>
    </location>
</feature>
<evidence type="ECO:0000256" key="7">
    <source>
        <dbReference type="SAM" id="Phobius"/>
    </source>
</evidence>
<dbReference type="Pfam" id="PF01545">
    <property type="entry name" value="Cation_efflux"/>
    <property type="match status" value="1"/>
</dbReference>
<feature type="transmembrane region" description="Helical" evidence="7">
    <location>
        <begin position="87"/>
        <end position="106"/>
    </location>
</feature>
<evidence type="ECO:0000259" key="8">
    <source>
        <dbReference type="Pfam" id="PF01545"/>
    </source>
</evidence>
<keyword evidence="6 7" id="KW-0472">Membrane</keyword>
<keyword evidence="4 7" id="KW-0812">Transmembrane</keyword>
<evidence type="ECO:0000256" key="5">
    <source>
        <dbReference type="ARBA" id="ARBA00022989"/>
    </source>
</evidence>
<protein>
    <submittedName>
        <fullName evidence="10">Cation diffusion facilitator family transporter</fullName>
    </submittedName>
</protein>
<keyword evidence="3" id="KW-0813">Transport</keyword>
<dbReference type="InterPro" id="IPR058533">
    <property type="entry name" value="Cation_efflux_TM"/>
</dbReference>
<dbReference type="STRING" id="582692.SAMN05720606_102228"/>
<feature type="domain" description="Cation efflux protein cytoplasmic" evidence="9">
    <location>
        <begin position="215"/>
        <end position="289"/>
    </location>
</feature>
<dbReference type="InterPro" id="IPR027470">
    <property type="entry name" value="Cation_efflux_CTD"/>
</dbReference>
<evidence type="ECO:0000313" key="11">
    <source>
        <dbReference type="Proteomes" id="UP000198538"/>
    </source>
</evidence>
<keyword evidence="5 7" id="KW-1133">Transmembrane helix</keyword>
<dbReference type="NCBIfam" id="TIGR01297">
    <property type="entry name" value="CDF"/>
    <property type="match status" value="1"/>
</dbReference>
<dbReference type="EMBL" id="FMVM01000002">
    <property type="protein sequence ID" value="SCY06526.1"/>
    <property type="molecule type" value="Genomic_DNA"/>
</dbReference>
<comment type="subcellular location">
    <subcellularLocation>
        <location evidence="1">Membrane</location>
        <topology evidence="1">Multi-pass membrane protein</topology>
    </subcellularLocation>
</comment>
<dbReference type="InterPro" id="IPR050291">
    <property type="entry name" value="CDF_Transporter"/>
</dbReference>
<evidence type="ECO:0000256" key="4">
    <source>
        <dbReference type="ARBA" id="ARBA00022692"/>
    </source>
</evidence>
<evidence type="ECO:0000256" key="2">
    <source>
        <dbReference type="ARBA" id="ARBA00008114"/>
    </source>
</evidence>
<organism evidence="10 11">
    <name type="scientific">Paenibacillus polysaccharolyticus</name>
    <dbReference type="NCBI Taxonomy" id="582692"/>
    <lineage>
        <taxon>Bacteria</taxon>
        <taxon>Bacillati</taxon>
        <taxon>Bacillota</taxon>
        <taxon>Bacilli</taxon>
        <taxon>Bacillales</taxon>
        <taxon>Paenibacillaceae</taxon>
        <taxon>Paenibacillus</taxon>
    </lineage>
</organism>
<feature type="domain" description="Cation efflux protein transmembrane" evidence="8">
    <location>
        <begin position="17"/>
        <end position="208"/>
    </location>
</feature>
<proteinExistence type="inferred from homology"/>
<evidence type="ECO:0000256" key="1">
    <source>
        <dbReference type="ARBA" id="ARBA00004141"/>
    </source>
</evidence>
<evidence type="ECO:0000259" key="9">
    <source>
        <dbReference type="Pfam" id="PF16916"/>
    </source>
</evidence>
<dbReference type="RefSeq" id="WP_090916101.1">
    <property type="nucleotide sequence ID" value="NZ_FMVM01000002.1"/>
</dbReference>
<dbReference type="Gene3D" id="1.20.1510.10">
    <property type="entry name" value="Cation efflux protein transmembrane domain"/>
    <property type="match status" value="1"/>
</dbReference>
<dbReference type="AlphaFoldDB" id="A0A1G5CVV8"/>
<accession>A0A1G5CVV8</accession>
<evidence type="ECO:0000256" key="6">
    <source>
        <dbReference type="ARBA" id="ARBA00023136"/>
    </source>
</evidence>
<dbReference type="InterPro" id="IPR002524">
    <property type="entry name" value="Cation_efflux"/>
</dbReference>
<dbReference type="FunFam" id="1.20.1510.10:FF:000006">
    <property type="entry name" value="Divalent cation efflux transporter"/>
    <property type="match status" value="1"/>
</dbReference>
<dbReference type="GO" id="GO:0008324">
    <property type="term" value="F:monoatomic cation transmembrane transporter activity"/>
    <property type="evidence" value="ECO:0007669"/>
    <property type="project" value="InterPro"/>
</dbReference>
<dbReference type="PANTHER" id="PTHR43840:SF50">
    <property type="entry name" value="MANGANESE EFFLUX SYSTEM PROTEIN MNES"/>
    <property type="match status" value="1"/>
</dbReference>
<comment type="similarity">
    <text evidence="2">Belongs to the cation diffusion facilitator (CDF) transporter (TC 2.A.4) family.</text>
</comment>
<feature type="transmembrane region" description="Helical" evidence="7">
    <location>
        <begin position="15"/>
        <end position="37"/>
    </location>
</feature>
<evidence type="ECO:0000256" key="3">
    <source>
        <dbReference type="ARBA" id="ARBA00022448"/>
    </source>
</evidence>
<dbReference type="Proteomes" id="UP000198538">
    <property type="component" value="Unassembled WGS sequence"/>
</dbReference>
<dbReference type="SUPFAM" id="SSF160240">
    <property type="entry name" value="Cation efflux protein cytoplasmic domain-like"/>
    <property type="match status" value="1"/>
</dbReference>
<dbReference type="PANTHER" id="PTHR43840">
    <property type="entry name" value="MITOCHONDRIAL METAL TRANSPORTER 1-RELATED"/>
    <property type="match status" value="1"/>
</dbReference>
<keyword evidence="11" id="KW-1185">Reference proteome</keyword>